<dbReference type="InterPro" id="IPR027463">
    <property type="entry name" value="AcrB_DN_DC_subdom"/>
</dbReference>
<accession>A0A840RAN3</accession>
<dbReference type="Proteomes" id="UP000543030">
    <property type="component" value="Unassembled WGS sequence"/>
</dbReference>
<dbReference type="Gene3D" id="1.20.1640.10">
    <property type="entry name" value="Multidrug efflux transporter AcrB transmembrane domain"/>
    <property type="match status" value="2"/>
</dbReference>
<protein>
    <recommendedName>
        <fullName evidence="9">Efflux pump membrane transporter</fullName>
    </recommendedName>
</protein>
<feature type="region of interest" description="Disordered" evidence="10">
    <location>
        <begin position="1034"/>
        <end position="1053"/>
    </location>
</feature>
<evidence type="ECO:0000313" key="11">
    <source>
        <dbReference type="EMBL" id="MBB5189516.1"/>
    </source>
</evidence>
<evidence type="ECO:0000256" key="1">
    <source>
        <dbReference type="ARBA" id="ARBA00004429"/>
    </source>
</evidence>
<dbReference type="EMBL" id="JACHHN010000001">
    <property type="protein sequence ID" value="MBB5189516.1"/>
    <property type="molecule type" value="Genomic_DNA"/>
</dbReference>
<dbReference type="NCBIfam" id="NF000282">
    <property type="entry name" value="RND_permease_1"/>
    <property type="match status" value="1"/>
</dbReference>
<evidence type="ECO:0000313" key="12">
    <source>
        <dbReference type="Proteomes" id="UP000543030"/>
    </source>
</evidence>
<dbReference type="Gene3D" id="3.30.2090.10">
    <property type="entry name" value="Multidrug efflux transporter AcrB TolC docking domain, DN and DC subdomains"/>
    <property type="match status" value="2"/>
</dbReference>
<keyword evidence="7 9" id="KW-1133">Transmembrane helix</keyword>
<dbReference type="SUPFAM" id="SSF82866">
    <property type="entry name" value="Multidrug efflux transporter AcrB transmembrane domain"/>
    <property type="match status" value="2"/>
</dbReference>
<comment type="caution">
    <text evidence="11">The sequence shown here is derived from an EMBL/GenBank/DDBJ whole genome shotgun (WGS) entry which is preliminary data.</text>
</comment>
<dbReference type="SUPFAM" id="SSF82714">
    <property type="entry name" value="Multidrug efflux transporter AcrB TolC docking domain, DN and DC subdomains"/>
    <property type="match status" value="2"/>
</dbReference>
<dbReference type="FunFam" id="1.20.1640.10:FF:000001">
    <property type="entry name" value="Efflux pump membrane transporter"/>
    <property type="match status" value="1"/>
</dbReference>
<keyword evidence="8 9" id="KW-0472">Membrane</keyword>
<feature type="transmembrane region" description="Helical" evidence="9">
    <location>
        <begin position="867"/>
        <end position="889"/>
    </location>
</feature>
<feature type="transmembrane region" description="Helical" evidence="9">
    <location>
        <begin position="924"/>
        <end position="949"/>
    </location>
</feature>
<feature type="transmembrane region" description="Helical" evidence="9">
    <location>
        <begin position="370"/>
        <end position="390"/>
    </location>
</feature>
<dbReference type="RefSeq" id="WP_184096699.1">
    <property type="nucleotide sequence ID" value="NZ_JACHHN010000001.1"/>
</dbReference>
<dbReference type="InterPro" id="IPR001036">
    <property type="entry name" value="Acrflvin-R"/>
</dbReference>
<keyword evidence="12" id="KW-1185">Reference proteome</keyword>
<comment type="subcellular location">
    <subcellularLocation>
        <location evidence="1 9">Cell inner membrane</location>
        <topology evidence="1 9">Multi-pass membrane protein</topology>
    </subcellularLocation>
</comment>
<dbReference type="PRINTS" id="PR00702">
    <property type="entry name" value="ACRIFLAVINRP"/>
</dbReference>
<evidence type="ECO:0000256" key="3">
    <source>
        <dbReference type="ARBA" id="ARBA00022448"/>
    </source>
</evidence>
<dbReference type="Gene3D" id="3.30.70.1430">
    <property type="entry name" value="Multidrug efflux transporter AcrB pore domain"/>
    <property type="match status" value="2"/>
</dbReference>
<dbReference type="GO" id="GO:0005886">
    <property type="term" value="C:plasma membrane"/>
    <property type="evidence" value="ECO:0007669"/>
    <property type="project" value="UniProtKB-SubCell"/>
</dbReference>
<feature type="transmembrane region" description="Helical" evidence="9">
    <location>
        <begin position="396"/>
        <end position="417"/>
    </location>
</feature>
<evidence type="ECO:0000256" key="8">
    <source>
        <dbReference type="ARBA" id="ARBA00023136"/>
    </source>
</evidence>
<dbReference type="GO" id="GO:0015562">
    <property type="term" value="F:efflux transmembrane transporter activity"/>
    <property type="evidence" value="ECO:0007669"/>
    <property type="project" value="InterPro"/>
</dbReference>
<evidence type="ECO:0000256" key="4">
    <source>
        <dbReference type="ARBA" id="ARBA00022475"/>
    </source>
</evidence>
<feature type="transmembrane region" description="Helical" evidence="9">
    <location>
        <begin position="896"/>
        <end position="918"/>
    </location>
</feature>
<dbReference type="Gene3D" id="3.30.70.1320">
    <property type="entry name" value="Multidrug efflux transporter AcrB pore domain like"/>
    <property type="match status" value="1"/>
</dbReference>
<name>A0A840RAN3_9NEIS</name>
<feature type="transmembrane region" description="Helical" evidence="9">
    <location>
        <begin position="12"/>
        <end position="31"/>
    </location>
</feature>
<reference evidence="11 12" key="1">
    <citation type="submission" date="2020-08" db="EMBL/GenBank/DDBJ databases">
        <title>Genomic Encyclopedia of Type Strains, Phase IV (KMG-IV): sequencing the most valuable type-strain genomes for metagenomic binning, comparative biology and taxonomic classification.</title>
        <authorList>
            <person name="Goeker M."/>
        </authorList>
    </citation>
    <scope>NUCLEOTIDE SEQUENCE [LARGE SCALE GENOMIC DNA]</scope>
    <source>
        <strain evidence="11 12">DSM 18233</strain>
    </source>
</reference>
<evidence type="ECO:0000256" key="6">
    <source>
        <dbReference type="ARBA" id="ARBA00022692"/>
    </source>
</evidence>
<dbReference type="Gene3D" id="3.30.70.1440">
    <property type="entry name" value="Multidrug efflux transporter AcrB pore domain"/>
    <property type="match status" value="1"/>
</dbReference>
<dbReference type="GO" id="GO:0009636">
    <property type="term" value="P:response to toxic substance"/>
    <property type="evidence" value="ECO:0007669"/>
    <property type="project" value="UniProtKB-ARBA"/>
</dbReference>
<keyword evidence="3 9" id="KW-0813">Transport</keyword>
<keyword evidence="4" id="KW-1003">Cell membrane</keyword>
<feature type="transmembrane region" description="Helical" evidence="9">
    <location>
        <begin position="474"/>
        <end position="501"/>
    </location>
</feature>
<dbReference type="AlphaFoldDB" id="A0A840RAN3"/>
<feature type="transmembrane region" description="Helical" evidence="9">
    <location>
        <begin position="537"/>
        <end position="555"/>
    </location>
</feature>
<organism evidence="11 12">
    <name type="scientific">Silvimonas terrae</name>
    <dbReference type="NCBI Taxonomy" id="300266"/>
    <lineage>
        <taxon>Bacteria</taxon>
        <taxon>Pseudomonadati</taxon>
        <taxon>Pseudomonadota</taxon>
        <taxon>Betaproteobacteria</taxon>
        <taxon>Neisseriales</taxon>
        <taxon>Chitinibacteraceae</taxon>
        <taxon>Silvimonas</taxon>
    </lineage>
</organism>
<gene>
    <name evidence="11" type="ORF">HNQ50_000226</name>
</gene>
<sequence>MFSKFFIERPVFASVISIIIVLAGLVSMKALPIEQYPQIVPPVVTVTANYPGASPQVIAETVAAPIEQQVNGVESMLYMQSSAASNGAMTLNVYFAIGTDPDQATINTNNRVQAAMAQLPQEVQRQGVTVKKKSTSILAFVTLDSTNGAQDALFLSNYATLNVVDEIKRIPGIGDVSIIGSGDYAMRVWLRPDKVAQLGLTPTDVQNAISEQNQQFSAGKIGAEPSDPARPQEFTYTATAKGRLSTVKEFEDIIVRANPDGSQTRVKDIARVELSSNAYDVVAKHNGKPTVGIALYLQPGANALKTIEAVRAKMEELKVRFPHGMTYGIPYDTTTFVKISVEEVVHTLFEAILLVFVVVYVFLQNARATLIPCLAVPVSLIGTFAGMEALGFSINLLTLFGMVLAIGIVVDDAIVVLENVERIMSTERLSPKDAAIKAMEEVSGPVVAIVLVLCSVFLPVAFMGGMTGVMYKQFAVTIAVSVVISGLVALTLTPALCALILKPTHHEPNRFFRAFNSGFDKMTSKYVGGVAFLNRRVGIAFLIFGAMIVSLLLLFKTVPGGLVPDEDQGYLMVIPIMPDAASLSRTEAVTAQLDAAMTKNKNVAETLTFSGFDLLSSTYRSNGAAAFVTLADWKDRQGEGEDSFSLAHKVMIAGSRIRDAVVLAFNPPPITGMSTTGGLEAYIQSRGTTDPAAIQQAIQSYLEAAKKRPEFSAVSTTYRATVPQVFFDLDRDKAKTLGVPVNQVFNTIAATFGAQYVNDFNIFGRTYKVQLQSDAAFRSSADDMRNVYVRSASGQMIPLSAMVTVKPVVGPELVERFNVFSAGKVMLTPAAGYSTGQAIAAAEEVAESVLTSDFTLTWMGSAYQEKLAGGTSAQAFIFGIIMVFLILAAQYERWTLPIAVVTAVPFGLFGALLAVWLVGLNNDVYFQIGLVTLIGLAAKNAILIVEFAVEKHHEGLSLYDAAIEASRLRFRPIVMTSLAFILGCVPLVTSSGAGSASRHSIGTGVIGGMLAATCIATFFVPLFFRLIMGLGSKKAKKEDPPAPALEHQGVDHE</sequence>
<proteinExistence type="inferred from homology"/>
<keyword evidence="6 9" id="KW-0812">Transmembrane</keyword>
<dbReference type="InterPro" id="IPR004764">
    <property type="entry name" value="MdtF-like"/>
</dbReference>
<evidence type="ECO:0000256" key="2">
    <source>
        <dbReference type="ARBA" id="ARBA00010942"/>
    </source>
</evidence>
<dbReference type="GO" id="GO:0042910">
    <property type="term" value="F:xenobiotic transmembrane transporter activity"/>
    <property type="evidence" value="ECO:0007669"/>
    <property type="project" value="TreeGrafter"/>
</dbReference>
<evidence type="ECO:0000256" key="7">
    <source>
        <dbReference type="ARBA" id="ARBA00022989"/>
    </source>
</evidence>
<keyword evidence="5 9" id="KW-0997">Cell inner membrane</keyword>
<dbReference type="NCBIfam" id="TIGR00915">
    <property type="entry name" value="2A0602"/>
    <property type="match status" value="1"/>
</dbReference>
<dbReference type="FunFam" id="3.30.70.1430:FF:000001">
    <property type="entry name" value="Efflux pump membrane transporter"/>
    <property type="match status" value="1"/>
</dbReference>
<evidence type="ECO:0000256" key="9">
    <source>
        <dbReference type="RuleBase" id="RU364070"/>
    </source>
</evidence>
<dbReference type="SUPFAM" id="SSF82693">
    <property type="entry name" value="Multidrug efflux transporter AcrB pore domain, PN1, PN2, PC1 and PC2 subdomains"/>
    <property type="match status" value="4"/>
</dbReference>
<feature type="transmembrane region" description="Helical" evidence="9">
    <location>
        <begin position="344"/>
        <end position="363"/>
    </location>
</feature>
<dbReference type="PANTHER" id="PTHR32063">
    <property type="match status" value="1"/>
</dbReference>
<feature type="transmembrane region" description="Helical" evidence="9">
    <location>
        <begin position="438"/>
        <end position="462"/>
    </location>
</feature>
<comment type="similarity">
    <text evidence="2 9">Belongs to the resistance-nodulation-cell division (RND) (TC 2.A.6) family.</text>
</comment>
<dbReference type="Pfam" id="PF00873">
    <property type="entry name" value="ACR_tran"/>
    <property type="match status" value="1"/>
</dbReference>
<dbReference type="PANTHER" id="PTHR32063:SF13">
    <property type="entry name" value="MULTIDRUG EFFLUX PUMP SUBUNIT ACRB-RELATED"/>
    <property type="match status" value="1"/>
</dbReference>
<feature type="transmembrane region" description="Helical" evidence="9">
    <location>
        <begin position="970"/>
        <end position="989"/>
    </location>
</feature>
<evidence type="ECO:0000256" key="10">
    <source>
        <dbReference type="SAM" id="MobiDB-lite"/>
    </source>
</evidence>
<evidence type="ECO:0000256" key="5">
    <source>
        <dbReference type="ARBA" id="ARBA00022519"/>
    </source>
</evidence>
<feature type="transmembrane region" description="Helical" evidence="9">
    <location>
        <begin position="1001"/>
        <end position="1027"/>
    </location>
</feature>